<evidence type="ECO:0008006" key="2">
    <source>
        <dbReference type="Google" id="ProtNLM"/>
    </source>
</evidence>
<evidence type="ECO:0000313" key="1">
    <source>
        <dbReference type="EMBL" id="ABP47668.1"/>
    </source>
</evidence>
<reference evidence="1" key="1">
    <citation type="submission" date="2007-04" db="EMBL/GenBank/DDBJ databases">
        <authorList>
            <consortium name="US DOE Joint Genome Institute"/>
            <person name="Copeland A."/>
            <person name="Lucas S."/>
            <person name="Lapidus A."/>
            <person name="Barry K."/>
            <person name="Detter J.C."/>
            <person name="Glavina del Rio T."/>
            <person name="Hammon N."/>
            <person name="Israni S."/>
            <person name="Dalin E."/>
            <person name="Tice H."/>
            <person name="Pitluck S."/>
            <person name="Chain P."/>
            <person name="Malfatti S."/>
            <person name="Shin M."/>
            <person name="Vergez L."/>
            <person name="Schmutz J."/>
            <person name="Larimer F."/>
            <person name="Land M."/>
            <person name="Hauser L."/>
            <person name="Kyrpides N."/>
            <person name="Mikhailova N."/>
            <person name="Miller C."/>
            <person name="Richardson P."/>
        </authorList>
    </citation>
    <scope>NUCLEOTIDE SEQUENCE</scope>
    <source>
        <strain evidence="1">PYR-GCK</strain>
    </source>
</reference>
<dbReference type="EMBL" id="CP000656">
    <property type="protein sequence ID" value="ABP47668.1"/>
    <property type="molecule type" value="Genomic_DNA"/>
</dbReference>
<dbReference type="KEGG" id="mgi:Mflv_5202"/>
<protein>
    <recommendedName>
        <fullName evidence="2">Heme peroxidase superfamily protein</fullName>
    </recommendedName>
</protein>
<organism evidence="1">
    <name type="scientific">Mycolicibacterium gilvum (strain PYR-GCK)</name>
    <name type="common">Mycobacterium gilvum (strain PYR-GCK)</name>
    <dbReference type="NCBI Taxonomy" id="350054"/>
    <lineage>
        <taxon>Bacteria</taxon>
        <taxon>Bacillati</taxon>
        <taxon>Actinomycetota</taxon>
        <taxon>Actinomycetes</taxon>
        <taxon>Mycobacteriales</taxon>
        <taxon>Mycobacteriaceae</taxon>
        <taxon>Mycolicibacterium</taxon>
    </lineage>
</organism>
<dbReference type="eggNOG" id="ENOG5030TKF">
    <property type="taxonomic scope" value="Bacteria"/>
</dbReference>
<accession>A4T1D8</accession>
<sequence length="226" mass="24969">MAFTDEQLQILIDRCEQFRNAEAPEGYRGSLALCIVDSVQSTGVRYASVVKVVNAYRDYRRIQGGDPATDGVPELLQTFDELGGPEAWASKIGNQNKTSTRPNAPLKAVAIRDAAAALVSVEVTATQALRETAKDPDKLRFVEAAWRAVVAQRSGITWHYMQMLAGIPGIKPDRMIIRFVADALGLPRTRVSPSFSSEILTEAASRMKVSPTDLDHGIWQWQRRGR</sequence>
<gene>
    <name evidence="1" type="ordered locus">Mflv_5202</name>
</gene>
<dbReference type="AlphaFoldDB" id="A4T1D8"/>
<proteinExistence type="predicted"/>
<dbReference type="STRING" id="350054.Mflv_5202"/>
<dbReference type="HOGENOM" id="CLU_090254_0_0_11"/>
<reference evidence="1" key="2">
    <citation type="journal article" date="2013" name="PLoS ONE">
        <title>A Gene Expression Study of the Activities of Aromatic Ring-Cleavage Dioxygenases in Mycobacterium gilvum PYR-GCK to Changes in Salinity and pH during Pyrene Degradation.</title>
        <authorList>
            <person name="Badejo A.C."/>
            <person name="Badejo A.O."/>
            <person name="Shin K.H."/>
            <person name="Chai Y.G."/>
        </authorList>
    </citation>
    <scope>NUCLEOTIDE SEQUENCE [LARGE SCALE GENOMIC DNA]</scope>
    <source>
        <strain evidence="1">PYR-GCK</strain>
    </source>
</reference>
<name>A4T1D8_MYCGI</name>
<dbReference type="OrthoDB" id="2962349at2"/>